<organism evidence="1 2">
    <name type="scientific">Dioscorea alata</name>
    <name type="common">Purple yam</name>
    <dbReference type="NCBI Taxonomy" id="55571"/>
    <lineage>
        <taxon>Eukaryota</taxon>
        <taxon>Viridiplantae</taxon>
        <taxon>Streptophyta</taxon>
        <taxon>Embryophyta</taxon>
        <taxon>Tracheophyta</taxon>
        <taxon>Spermatophyta</taxon>
        <taxon>Magnoliopsida</taxon>
        <taxon>Liliopsida</taxon>
        <taxon>Dioscoreales</taxon>
        <taxon>Dioscoreaceae</taxon>
        <taxon>Dioscorea</taxon>
    </lineage>
</organism>
<dbReference type="Proteomes" id="UP000827976">
    <property type="component" value="Chromosome 19"/>
</dbReference>
<protein>
    <submittedName>
        <fullName evidence="1">Uncharacterized protein</fullName>
    </submittedName>
</protein>
<accession>A0ACB7U274</accession>
<reference evidence="2" key="1">
    <citation type="journal article" date="2022" name="Nat. Commun.">
        <title>Chromosome evolution and the genetic basis of agronomically important traits in greater yam.</title>
        <authorList>
            <person name="Bredeson J.V."/>
            <person name="Lyons J.B."/>
            <person name="Oniyinde I.O."/>
            <person name="Okereke N.R."/>
            <person name="Kolade O."/>
            <person name="Nnabue I."/>
            <person name="Nwadili C.O."/>
            <person name="Hribova E."/>
            <person name="Parker M."/>
            <person name="Nwogha J."/>
            <person name="Shu S."/>
            <person name="Carlson J."/>
            <person name="Kariba R."/>
            <person name="Muthemba S."/>
            <person name="Knop K."/>
            <person name="Barton G.J."/>
            <person name="Sherwood A.V."/>
            <person name="Lopez-Montes A."/>
            <person name="Asiedu R."/>
            <person name="Jamnadass R."/>
            <person name="Muchugi A."/>
            <person name="Goodstein D."/>
            <person name="Egesi C.N."/>
            <person name="Featherston J."/>
            <person name="Asfaw A."/>
            <person name="Simpson G.G."/>
            <person name="Dolezel J."/>
            <person name="Hendre P.S."/>
            <person name="Van Deynze A."/>
            <person name="Kumar P.L."/>
            <person name="Obidiegwu J.E."/>
            <person name="Bhattacharjee R."/>
            <person name="Rokhsar D.S."/>
        </authorList>
    </citation>
    <scope>NUCLEOTIDE SEQUENCE [LARGE SCALE GENOMIC DNA]</scope>
    <source>
        <strain evidence="2">cv. TDa95/00328</strain>
    </source>
</reference>
<evidence type="ECO:0000313" key="2">
    <source>
        <dbReference type="Proteomes" id="UP000827976"/>
    </source>
</evidence>
<proteinExistence type="predicted"/>
<keyword evidence="2" id="KW-1185">Reference proteome</keyword>
<sequence length="508" mass="58320">MASMASSSNLLSDELKWIIHVRRALEEELEDADDLPISISCVPKPLLCSKPQCYVPQSIALGPYHHRRCDLHEMERFKLSAAKRSQQWIPGFKFQNLVDLFAKLEYPIRAHYHRYLDFNGDTLAWMMAIDASFLLEFLQDETLHHSVRHLMLRDIVMLENQIPLFLLRRMLEIRCSSSEIADQVLGSMLLGFLKEICPFEVVKINALQHSHLLDVIYYSIVPRTKDSIFDKIKEDDEKEKQGIHENCGKLNSFICILIDFLSSRVSALAIIVFKFLVKIPWSIVTKFPMFMIIKQALENLFSSQMQQQGSKYNEASKDSPPLVEEIAIPSVTELIRIGIAFVPVSGDLSVISFDSNKGKLHLPVINLDMNSEVVLRNLVAYEATIIQGPMLLTRYIEFMNGIIDTEEDARILRENKIVFNRMKSDSEVAELWNGMSMSVRLTKVAELDKVIEEVNKYYNNTLKVRLRRLINRFLLCSWVPFVCIVSLLVLIIVSLQASWVPSSHSGKQ</sequence>
<dbReference type="EMBL" id="CM037029">
    <property type="protein sequence ID" value="KAH7654424.1"/>
    <property type="molecule type" value="Genomic_DNA"/>
</dbReference>
<comment type="caution">
    <text evidence="1">The sequence shown here is derived from an EMBL/GenBank/DDBJ whole genome shotgun (WGS) entry which is preliminary data.</text>
</comment>
<gene>
    <name evidence="1" type="ORF">IHE45_19G142800</name>
</gene>
<evidence type="ECO:0000313" key="1">
    <source>
        <dbReference type="EMBL" id="KAH7654424.1"/>
    </source>
</evidence>
<name>A0ACB7U274_DIOAL</name>